<feature type="domain" description="Protein kinase" evidence="5">
    <location>
        <begin position="37"/>
        <end position="380"/>
    </location>
</feature>
<evidence type="ECO:0000259" key="5">
    <source>
        <dbReference type="PROSITE" id="PS50011"/>
    </source>
</evidence>
<feature type="compositionally biased region" description="Polar residues" evidence="4">
    <location>
        <begin position="595"/>
        <end position="605"/>
    </location>
</feature>
<organism evidence="6 7">
    <name type="scientific">Puccinia striiformis f. sp. tritici PST-78</name>
    <dbReference type="NCBI Taxonomy" id="1165861"/>
    <lineage>
        <taxon>Eukaryota</taxon>
        <taxon>Fungi</taxon>
        <taxon>Dikarya</taxon>
        <taxon>Basidiomycota</taxon>
        <taxon>Pucciniomycotina</taxon>
        <taxon>Pucciniomycetes</taxon>
        <taxon>Pucciniales</taxon>
        <taxon>Pucciniaceae</taxon>
        <taxon>Puccinia</taxon>
    </lineage>
</organism>
<feature type="region of interest" description="Disordered" evidence="4">
    <location>
        <begin position="539"/>
        <end position="642"/>
    </location>
</feature>
<dbReference type="PANTHER" id="PTHR24055">
    <property type="entry name" value="MITOGEN-ACTIVATED PROTEIN KINASE"/>
    <property type="match status" value="1"/>
</dbReference>
<feature type="compositionally biased region" description="Low complexity" evidence="4">
    <location>
        <begin position="1019"/>
        <end position="1032"/>
    </location>
</feature>
<dbReference type="InterPro" id="IPR050117">
    <property type="entry name" value="MAPK"/>
</dbReference>
<feature type="region of interest" description="Disordered" evidence="4">
    <location>
        <begin position="1"/>
        <end position="33"/>
    </location>
</feature>
<dbReference type="InterPro" id="IPR000719">
    <property type="entry name" value="Prot_kinase_dom"/>
</dbReference>
<feature type="compositionally biased region" description="Low complexity" evidence="4">
    <location>
        <begin position="1"/>
        <end position="30"/>
    </location>
</feature>
<keyword evidence="6" id="KW-0808">Transferase</keyword>
<feature type="region of interest" description="Disordered" evidence="4">
    <location>
        <begin position="671"/>
        <end position="778"/>
    </location>
</feature>
<feature type="compositionally biased region" description="Basic and acidic residues" evidence="4">
    <location>
        <begin position="608"/>
        <end position="642"/>
    </location>
</feature>
<dbReference type="Proteomes" id="UP000054564">
    <property type="component" value="Unassembled WGS sequence"/>
</dbReference>
<feature type="compositionally biased region" description="Low complexity" evidence="4">
    <location>
        <begin position="825"/>
        <end position="843"/>
    </location>
</feature>
<dbReference type="InterPro" id="IPR011009">
    <property type="entry name" value="Kinase-like_dom_sf"/>
</dbReference>
<feature type="compositionally biased region" description="Polar residues" evidence="4">
    <location>
        <begin position="941"/>
        <end position="964"/>
    </location>
</feature>
<dbReference type="Gene3D" id="3.30.200.20">
    <property type="entry name" value="Phosphorylase Kinase, domain 1"/>
    <property type="match status" value="1"/>
</dbReference>
<dbReference type="InterPro" id="IPR008271">
    <property type="entry name" value="Ser/Thr_kinase_AS"/>
</dbReference>
<protein>
    <submittedName>
        <fullName evidence="6">CMGC/RCK/MAK protein kinase</fullName>
    </submittedName>
</protein>
<evidence type="ECO:0000313" key="6">
    <source>
        <dbReference type="EMBL" id="KNE97720.1"/>
    </source>
</evidence>
<sequence>MSNNNHNSSNNLSLAGPSSSSSSSTNPRLPDVGTRDYTILKEVGDGSFGTVWLADWHSPLTLPPGTQPPGPSSRAEYKGKQLVAVKKMKKTFDGGWEECMKLKELKSLRTIPMHPFTIPLYDAFLHPTTRELYFVFECMEGNLYQLTKSRKGRPLAGGLIACIFEQTLLGLHHVHSCGFFHRDMKPENLLITTTGLIDYPHGSPYALPTAPPERDVAVILKIADFGLARETNSRPPYTEYVSTRWYRAPEVLLRARDYSNPVDMWALGAILVETVTLKPLFPGNGEMDQVHRICEIMGDPQHPYGLDDKGRLRGGGQWLGGVSLAKAVGFAFPDKVPIDFVQLFDTSNIPIQLIDCLHELLRYEPRARLTTAQCLSHSYFTDVAPRLIPASHSGISMLNSSLARGLPSPRPNSLYPASPEHLGTHQQHYMPVDLPSISPQIVPVSHTQAGFPNARPTHVLTPSNSSHAMDSIMSDGEPSSDHHHQHHHHHPNGQAYAQPRGYVPAPELQRRGSQPYENNYPTSHAYEYSAPMITQNPSFLSLSPSLPSPSDPSRVSGHPNNTSTQLKVRSRTLASVFSGSQSLKRTPSERACPDNCTTTAPSVSLSLDPKKAKKEAEKAAKEEAKLEAQAKREAARRSAQERSRAVLQKQRLAQGSDILIHVNPEFGAPVGAPRKAVDKGKGRATLHPPMPQIVEDCSRTRNGQAPIASPASTGAPSFHTQSDRSVYYGDERQTRPEYSTEERRYSFNSSNTMDSDPGPRSQHLNLVRSPSHGSGYSRLSVASSPNLASLYRASTPASTASSLDHQLIANMAGLCADEQSDHPSNHLPNSNSNTNSTKTKNLHQWPKPPSNDKRGSDESSALSQSRSRSPSDPRYSPYAVPPMRTSLPSIANFDFPSGPPPQPPLPSPGHNAQAHERHLSISSGSPSILSHNSFPIGGRTPYSTTSPSNYHQPPLSQKSSTSSPPGAHSPNLVYDLTGTTMNNSDIHYHSHQQQQQQHAHHINNNEPISSVIVSVHNGSTSPSLSSDSTHPPQSTTYPKGVVPTSDEDLTAVTTNTTTTTTTPPVSINGKHSNRHSTCCPSSPNNIHPNHQLISFSQHLNPPQHLNPQHLLHQQHQHQPLHHQQQQQQQQQQQHQQQSLQQHQHLHHQLHYQHQLVDFSYLHNDNSQLDLDNDQHMNS</sequence>
<keyword evidence="2" id="KW-0547">Nucleotide-binding</keyword>
<keyword evidence="6" id="KW-0418">Kinase</keyword>
<dbReference type="Pfam" id="PF00069">
    <property type="entry name" value="Pkinase"/>
    <property type="match status" value="1"/>
</dbReference>
<feature type="compositionally biased region" description="Polar residues" evidence="4">
    <location>
        <begin position="710"/>
        <end position="724"/>
    </location>
</feature>
<keyword evidence="1" id="KW-0723">Serine/threonine-protein kinase</keyword>
<feature type="compositionally biased region" description="Low complexity" evidence="4">
    <location>
        <begin position="858"/>
        <end position="877"/>
    </location>
</feature>
<feature type="compositionally biased region" description="Pro residues" evidence="4">
    <location>
        <begin position="897"/>
        <end position="907"/>
    </location>
</feature>
<gene>
    <name evidence="6" type="ORF">PSTG_08941</name>
</gene>
<dbReference type="GO" id="GO:0005524">
    <property type="term" value="F:ATP binding"/>
    <property type="evidence" value="ECO:0007669"/>
    <property type="project" value="UniProtKB-KW"/>
</dbReference>
<dbReference type="Gene3D" id="1.10.510.10">
    <property type="entry name" value="Transferase(Phosphotransferase) domain 1"/>
    <property type="match status" value="1"/>
</dbReference>
<name>A0A0L0VEL6_9BASI</name>
<feature type="region of interest" description="Disordered" evidence="4">
    <location>
        <begin position="1111"/>
        <end position="1148"/>
    </location>
</feature>
<evidence type="ECO:0000256" key="3">
    <source>
        <dbReference type="ARBA" id="ARBA00022840"/>
    </source>
</evidence>
<evidence type="ECO:0000256" key="4">
    <source>
        <dbReference type="SAM" id="MobiDB-lite"/>
    </source>
</evidence>
<reference evidence="7" key="1">
    <citation type="submission" date="2014-03" db="EMBL/GenBank/DDBJ databases">
        <title>The Genome Sequence of Puccinia striiformis f. sp. tritici PST-78.</title>
        <authorList>
            <consortium name="The Broad Institute Genome Sequencing Platform"/>
            <person name="Cuomo C."/>
            <person name="Hulbert S."/>
            <person name="Chen X."/>
            <person name="Walker B."/>
            <person name="Young S.K."/>
            <person name="Zeng Q."/>
            <person name="Gargeya S."/>
            <person name="Fitzgerald M."/>
            <person name="Haas B."/>
            <person name="Abouelleil A."/>
            <person name="Alvarado L."/>
            <person name="Arachchi H.M."/>
            <person name="Berlin A.M."/>
            <person name="Chapman S.B."/>
            <person name="Goldberg J."/>
            <person name="Griggs A."/>
            <person name="Gujja S."/>
            <person name="Hansen M."/>
            <person name="Howarth C."/>
            <person name="Imamovic A."/>
            <person name="Larimer J."/>
            <person name="McCowan C."/>
            <person name="Montmayeur A."/>
            <person name="Murphy C."/>
            <person name="Neiman D."/>
            <person name="Pearson M."/>
            <person name="Priest M."/>
            <person name="Roberts A."/>
            <person name="Saif S."/>
            <person name="Shea T."/>
            <person name="Sisk P."/>
            <person name="Sykes S."/>
            <person name="Wortman J."/>
            <person name="Nusbaum C."/>
            <person name="Birren B."/>
        </authorList>
    </citation>
    <scope>NUCLEOTIDE SEQUENCE [LARGE SCALE GENOMIC DNA]</scope>
    <source>
        <strain evidence="7">race PST-78</strain>
    </source>
</reference>
<keyword evidence="7" id="KW-1185">Reference proteome</keyword>
<feature type="region of interest" description="Disordered" evidence="4">
    <location>
        <begin position="1015"/>
        <end position="1089"/>
    </location>
</feature>
<accession>A0A0L0VEL6</accession>
<feature type="compositionally biased region" description="Polar residues" evidence="4">
    <location>
        <begin position="558"/>
        <end position="585"/>
    </location>
</feature>
<dbReference type="AlphaFoldDB" id="A0A0L0VEL6"/>
<dbReference type="OrthoDB" id="2158884at2759"/>
<dbReference type="SMART" id="SM00220">
    <property type="entry name" value="S_TKc"/>
    <property type="match status" value="1"/>
</dbReference>
<evidence type="ECO:0000313" key="7">
    <source>
        <dbReference type="Proteomes" id="UP000054564"/>
    </source>
</evidence>
<feature type="compositionally biased region" description="Polar residues" evidence="4">
    <location>
        <begin position="1075"/>
        <end position="1089"/>
    </location>
</feature>
<proteinExistence type="predicted"/>
<comment type="caution">
    <text evidence="6">The sequence shown here is derived from an EMBL/GenBank/DDBJ whole genome shotgun (WGS) entry which is preliminary data.</text>
</comment>
<feature type="compositionally biased region" description="Low complexity" evidence="4">
    <location>
        <begin position="920"/>
        <end position="933"/>
    </location>
</feature>
<evidence type="ECO:0000256" key="2">
    <source>
        <dbReference type="ARBA" id="ARBA00022741"/>
    </source>
</evidence>
<evidence type="ECO:0000256" key="1">
    <source>
        <dbReference type="ARBA" id="ARBA00022527"/>
    </source>
</evidence>
<feature type="compositionally biased region" description="Basic and acidic residues" evidence="4">
    <location>
        <begin position="729"/>
        <end position="745"/>
    </location>
</feature>
<dbReference type="PROSITE" id="PS50011">
    <property type="entry name" value="PROTEIN_KINASE_DOM"/>
    <property type="match status" value="1"/>
</dbReference>
<feature type="compositionally biased region" description="Low complexity" evidence="4">
    <location>
        <begin position="1121"/>
        <end position="1142"/>
    </location>
</feature>
<dbReference type="CDD" id="cd07830">
    <property type="entry name" value="STKc_MAK_like"/>
    <property type="match status" value="1"/>
</dbReference>
<feature type="region of interest" description="Disordered" evidence="4">
    <location>
        <begin position="446"/>
        <end position="500"/>
    </location>
</feature>
<dbReference type="PROSITE" id="PS00108">
    <property type="entry name" value="PROTEIN_KINASE_ST"/>
    <property type="match status" value="1"/>
</dbReference>
<dbReference type="GO" id="GO:0004674">
    <property type="term" value="F:protein serine/threonine kinase activity"/>
    <property type="evidence" value="ECO:0007669"/>
    <property type="project" value="UniProtKB-KW"/>
</dbReference>
<feature type="region of interest" description="Disordered" evidence="4">
    <location>
        <begin position="817"/>
        <end position="1000"/>
    </location>
</feature>
<dbReference type="EMBL" id="AJIL01000064">
    <property type="protein sequence ID" value="KNE97720.1"/>
    <property type="molecule type" value="Genomic_DNA"/>
</dbReference>
<feature type="compositionally biased region" description="Low complexity" evidence="4">
    <location>
        <begin position="1053"/>
        <end position="1062"/>
    </location>
</feature>
<dbReference type="SUPFAM" id="SSF56112">
    <property type="entry name" value="Protein kinase-like (PK-like)"/>
    <property type="match status" value="1"/>
</dbReference>
<keyword evidence="3" id="KW-0067">ATP-binding</keyword>
<dbReference type="STRING" id="1165861.A0A0L0VEL6"/>